<feature type="compositionally biased region" description="Polar residues" evidence="1">
    <location>
        <begin position="180"/>
        <end position="196"/>
    </location>
</feature>
<feature type="compositionally biased region" description="Basic and acidic residues" evidence="1">
    <location>
        <begin position="341"/>
        <end position="357"/>
    </location>
</feature>
<feature type="compositionally biased region" description="Basic and acidic residues" evidence="1">
    <location>
        <begin position="671"/>
        <end position="697"/>
    </location>
</feature>
<feature type="region of interest" description="Disordered" evidence="1">
    <location>
        <begin position="1"/>
        <end position="20"/>
    </location>
</feature>
<feature type="compositionally biased region" description="Polar residues" evidence="1">
    <location>
        <begin position="580"/>
        <end position="594"/>
    </location>
</feature>
<name>A0A9P4SBN2_9PEZI</name>
<feature type="compositionally biased region" description="Pro residues" evidence="1">
    <location>
        <begin position="771"/>
        <end position="780"/>
    </location>
</feature>
<evidence type="ECO:0000256" key="1">
    <source>
        <dbReference type="SAM" id="MobiDB-lite"/>
    </source>
</evidence>
<dbReference type="EMBL" id="MU006096">
    <property type="protein sequence ID" value="KAF2838820.1"/>
    <property type="molecule type" value="Genomic_DNA"/>
</dbReference>
<feature type="compositionally biased region" description="Basic and acidic residues" evidence="1">
    <location>
        <begin position="463"/>
        <end position="481"/>
    </location>
</feature>
<feature type="compositionally biased region" description="Basic and acidic residues" evidence="1">
    <location>
        <begin position="711"/>
        <end position="738"/>
    </location>
</feature>
<feature type="compositionally biased region" description="Basic and acidic residues" evidence="1">
    <location>
        <begin position="1"/>
        <end position="16"/>
    </location>
</feature>
<feature type="compositionally biased region" description="Pro residues" evidence="1">
    <location>
        <begin position="941"/>
        <end position="951"/>
    </location>
</feature>
<feature type="compositionally biased region" description="Low complexity" evidence="1">
    <location>
        <begin position="843"/>
        <end position="854"/>
    </location>
</feature>
<keyword evidence="3" id="KW-1185">Reference proteome</keyword>
<feature type="region of interest" description="Disordered" evidence="1">
    <location>
        <begin position="337"/>
        <end position="961"/>
    </location>
</feature>
<feature type="region of interest" description="Disordered" evidence="1">
    <location>
        <begin position="296"/>
        <end position="316"/>
    </location>
</feature>
<protein>
    <submittedName>
        <fullName evidence="2">Uncharacterized protein</fullName>
    </submittedName>
</protein>
<sequence length="1526" mass="163499">MLSSDKDNPSDQRDLTADTASKIVMAEQITHDVVNEALSMGDSSPIDATATTPNDFSAGVGQAAPNTLQSTSNLSKDDPIDLTNVETTNAENVEAQASARKRNIDAESAPVDDATLLPDGTFDTTSKNSMVDGDGVEQLAVDGGSGQQSFADGSAGSDSDTSKGDTVDSAKENSVHHTRSNSVKKPTSFKSVSVTKNFLAKAATTTPVTRPGDKGVTPGQLSVSAQLSAKPRLVAKSGSGSTVPRAGLSKLNGGSGGPDASKVWNKNRPVPPPPPKQFTDEELKQQYGIHMATRLQADEAGKEAKWADIDDDEDDWAPETVEWMDGTKSSVATMDNAQAPVERKVVPNKEVAPKEPPKPVAPAVQVPTLNSSTKTILKPGALANSQSKTPGTPGAKGTGDKPTLISKMPAAPPAKSPWAPLPPVDKVSPVVPPVQQPPPPRFSQRDPHGFDALPPAPSPAKEIAADDFNRSWREDRGHKELFNSQSGRYEPVNETRRGSVRNEGNFRQHAVLQRPPQNQQGPAEPSAAFQTSRTTETAPWARRRASSNVSGGSLGQGRRMSFTRPDMGNLPLDTVHQRRGSQSISGSEIITPTGVSKPILSQDLRSVTERGLSPAGSQKGWAQQASPAMSHAQPVSPYGSVASPSITEATQAQQSSQQPSQDAVVLQQQVMREKLERARQEKQRRREEEEKEEAAKKERLRLKLAQLAPPLEKKEPLKNVKEGAARDERGAAVVDSREAPASVATAISEISAQRGEEPATSTSNLTAQPTLSPPKPPIPTSPEEVAQYGLMKVHQPHPVYPPRKSVPSTIASNRADNSHEQTTLQRPLPSPGKSPNSIPQIPSRPTRPTSDSTSVAASDPHLTTNSAATDRKATGWKGPSPESYNVWGQAPIVSHSTPTSNVWAAPQSRDRAPPLGNGTFQSNDFNRVTDRQAHQQQPTPIRSPAPGPIAPPTSAARISPSNNLNMIETTSIQEAPNLIPSATDGRPQLFASDNNLSVRRQAPVNNGMPVRREAPLDDGMPQRQAPIGTRAAGTSGPAKRSPFSAGDWVNFTKELQQGERQPVPRKADPYKRPTEGRDGKMGFQSTFKQVESTYDAYGSRRVEKIALIEKNKADAAKNQGHQNVSPLTSNQVPAIGGNAESTQQRLPAKEQITPPLTVTNQLNSGVHTSAGPRPSRFFPRPNESTSAQPADFLHLPPSPPPEEVGHPVFDGDIEHPRVNLPGPKVVVKLPRPHSPPQRNVIMPDQQFPGPQPVKAPGGPGPIVNQRAWQDRFSNLLRGTPQHSPVQPVKLPQSPPKAQALAVTSASKAPLDVVSQRPGAIGATVSLPSHDEVAVSPKQSLFAVDDSSDVDTKTMAEALINVPEFGSRPTVMLSRGPYTNAHLPSKPLQVSRPVFKFHRNVDALSIEPFSGALTNAELTELGFKLIIRLPGQQTKHAFFKQRVQNVRKSSGNFKKKGHGNNSPREKTEAGNSNAQSRRTSGNFQGTNQNPGQARSPRPNSSRNGWTNSRTSSSQSATWKQRNPGVVH</sequence>
<organism evidence="2 3">
    <name type="scientific">Patellaria atrata CBS 101060</name>
    <dbReference type="NCBI Taxonomy" id="1346257"/>
    <lineage>
        <taxon>Eukaryota</taxon>
        <taxon>Fungi</taxon>
        <taxon>Dikarya</taxon>
        <taxon>Ascomycota</taxon>
        <taxon>Pezizomycotina</taxon>
        <taxon>Dothideomycetes</taxon>
        <taxon>Dothideomycetes incertae sedis</taxon>
        <taxon>Patellariales</taxon>
        <taxon>Patellariaceae</taxon>
        <taxon>Patellaria</taxon>
    </lineage>
</organism>
<dbReference type="OrthoDB" id="5416983at2759"/>
<feature type="compositionally biased region" description="Polar residues" evidence="1">
    <location>
        <begin position="528"/>
        <end position="537"/>
    </location>
</feature>
<feature type="region of interest" description="Disordered" evidence="1">
    <location>
        <begin position="1159"/>
        <end position="1219"/>
    </location>
</feature>
<feature type="region of interest" description="Disordered" evidence="1">
    <location>
        <begin position="1444"/>
        <end position="1526"/>
    </location>
</feature>
<feature type="compositionally biased region" description="Low complexity" evidence="1">
    <location>
        <begin position="388"/>
        <end position="403"/>
    </location>
</feature>
<accession>A0A9P4SBN2</accession>
<feature type="compositionally biased region" description="Polar residues" evidence="1">
    <location>
        <begin position="1468"/>
        <end position="1519"/>
    </location>
</feature>
<feature type="compositionally biased region" description="Pro residues" evidence="1">
    <location>
        <begin position="410"/>
        <end position="423"/>
    </location>
</feature>
<evidence type="ECO:0000313" key="3">
    <source>
        <dbReference type="Proteomes" id="UP000799429"/>
    </source>
</evidence>
<feature type="compositionally biased region" description="Polar residues" evidence="1">
    <location>
        <begin position="64"/>
        <end position="74"/>
    </location>
</feature>
<proteinExistence type="predicted"/>
<feature type="region of interest" description="Disordered" evidence="1">
    <location>
        <begin position="35"/>
        <end position="284"/>
    </location>
</feature>
<feature type="region of interest" description="Disordered" evidence="1">
    <location>
        <begin position="1057"/>
        <end position="1081"/>
    </location>
</feature>
<gene>
    <name evidence="2" type="ORF">M501DRAFT_1016906</name>
</gene>
<reference evidence="2" key="1">
    <citation type="journal article" date="2020" name="Stud. Mycol.">
        <title>101 Dothideomycetes genomes: a test case for predicting lifestyles and emergence of pathogens.</title>
        <authorList>
            <person name="Haridas S."/>
            <person name="Albert R."/>
            <person name="Binder M."/>
            <person name="Bloem J."/>
            <person name="Labutti K."/>
            <person name="Salamov A."/>
            <person name="Andreopoulos B."/>
            <person name="Baker S."/>
            <person name="Barry K."/>
            <person name="Bills G."/>
            <person name="Bluhm B."/>
            <person name="Cannon C."/>
            <person name="Castanera R."/>
            <person name="Culley D."/>
            <person name="Daum C."/>
            <person name="Ezra D."/>
            <person name="Gonzalez J."/>
            <person name="Henrissat B."/>
            <person name="Kuo A."/>
            <person name="Liang C."/>
            <person name="Lipzen A."/>
            <person name="Lutzoni F."/>
            <person name="Magnuson J."/>
            <person name="Mondo S."/>
            <person name="Nolan M."/>
            <person name="Ohm R."/>
            <person name="Pangilinan J."/>
            <person name="Park H.-J."/>
            <person name="Ramirez L."/>
            <person name="Alfaro M."/>
            <person name="Sun H."/>
            <person name="Tritt A."/>
            <person name="Yoshinaga Y."/>
            <person name="Zwiers L.-H."/>
            <person name="Turgeon B."/>
            <person name="Goodwin S."/>
            <person name="Spatafora J."/>
            <person name="Crous P."/>
            <person name="Grigoriev I."/>
        </authorList>
    </citation>
    <scope>NUCLEOTIDE SEQUENCE</scope>
    <source>
        <strain evidence="2">CBS 101060</strain>
    </source>
</reference>
<feature type="compositionally biased region" description="Polar residues" evidence="1">
    <location>
        <begin position="806"/>
        <end position="825"/>
    </location>
</feature>
<feature type="compositionally biased region" description="Basic and acidic residues" evidence="1">
    <location>
        <begin position="160"/>
        <end position="175"/>
    </location>
</feature>
<dbReference type="Proteomes" id="UP000799429">
    <property type="component" value="Unassembled WGS sequence"/>
</dbReference>
<feature type="compositionally biased region" description="Pro residues" evidence="1">
    <location>
        <begin position="430"/>
        <end position="441"/>
    </location>
</feature>
<evidence type="ECO:0000313" key="2">
    <source>
        <dbReference type="EMBL" id="KAF2838820.1"/>
    </source>
</evidence>
<feature type="compositionally biased region" description="Basic and acidic residues" evidence="1">
    <location>
        <begin position="296"/>
        <end position="308"/>
    </location>
</feature>
<comment type="caution">
    <text evidence="2">The sequence shown here is derived from an EMBL/GenBank/DDBJ whole genome shotgun (WGS) entry which is preliminary data.</text>
</comment>
<feature type="region of interest" description="Disordered" evidence="1">
    <location>
        <begin position="1115"/>
        <end position="1146"/>
    </location>
</feature>
<feature type="compositionally biased region" description="Polar residues" evidence="1">
    <location>
        <begin position="759"/>
        <end position="768"/>
    </location>
</feature>
<feature type="compositionally biased region" description="Polar residues" evidence="1">
    <location>
        <begin position="1119"/>
        <end position="1132"/>
    </location>
</feature>
<feature type="compositionally biased region" description="Basic and acidic residues" evidence="1">
    <location>
        <begin position="1065"/>
        <end position="1080"/>
    </location>
</feature>
<feature type="compositionally biased region" description="Low complexity" evidence="1">
    <location>
        <begin position="651"/>
        <end position="661"/>
    </location>
</feature>